<dbReference type="InterPro" id="IPR050639">
    <property type="entry name" value="SSR_resolvase"/>
</dbReference>
<dbReference type="Gene3D" id="3.90.1750.20">
    <property type="entry name" value="Putative Large Serine Recombinase, Chain B, Domain 2"/>
    <property type="match status" value="1"/>
</dbReference>
<dbReference type="CDD" id="cd00338">
    <property type="entry name" value="Ser_Recombinase"/>
    <property type="match status" value="1"/>
</dbReference>
<keyword evidence="1" id="KW-0175">Coiled coil</keyword>
<dbReference type="InterPro" id="IPR038109">
    <property type="entry name" value="DNA_bind_recomb_sf"/>
</dbReference>
<organism evidence="4 5">
    <name type="scientific">Paranoxybacillus vitaminiphilus</name>
    <dbReference type="NCBI Taxonomy" id="581036"/>
    <lineage>
        <taxon>Bacteria</taxon>
        <taxon>Bacillati</taxon>
        <taxon>Bacillota</taxon>
        <taxon>Bacilli</taxon>
        <taxon>Bacillales</taxon>
        <taxon>Anoxybacillaceae</taxon>
        <taxon>Paranoxybacillus</taxon>
    </lineage>
</organism>
<evidence type="ECO:0000256" key="1">
    <source>
        <dbReference type="SAM" id="Coils"/>
    </source>
</evidence>
<dbReference type="SUPFAM" id="SSF53041">
    <property type="entry name" value="Resolvase-like"/>
    <property type="match status" value="1"/>
</dbReference>
<dbReference type="Pfam" id="PF07508">
    <property type="entry name" value="Recombinase"/>
    <property type="match status" value="1"/>
</dbReference>
<evidence type="ECO:0000259" key="2">
    <source>
        <dbReference type="PROSITE" id="PS51736"/>
    </source>
</evidence>
<dbReference type="Pfam" id="PF00239">
    <property type="entry name" value="Resolvase"/>
    <property type="match status" value="1"/>
</dbReference>
<dbReference type="SMART" id="SM00857">
    <property type="entry name" value="Resolvase"/>
    <property type="match status" value="1"/>
</dbReference>
<dbReference type="PROSITE" id="PS51736">
    <property type="entry name" value="RECOMBINASES_3"/>
    <property type="match status" value="1"/>
</dbReference>
<keyword evidence="5" id="KW-1185">Reference proteome</keyword>
<dbReference type="AlphaFoldDB" id="A0A327Y4I4"/>
<protein>
    <submittedName>
        <fullName evidence="4">DNA invertase Pin-like site-specific DNA recombinase</fullName>
    </submittedName>
</protein>
<feature type="coiled-coil region" evidence="1">
    <location>
        <begin position="437"/>
        <end position="464"/>
    </location>
</feature>
<dbReference type="PANTHER" id="PTHR30461">
    <property type="entry name" value="DNA-INVERTASE FROM LAMBDOID PROPHAGE"/>
    <property type="match status" value="1"/>
</dbReference>
<dbReference type="GO" id="GO:0003677">
    <property type="term" value="F:DNA binding"/>
    <property type="evidence" value="ECO:0007669"/>
    <property type="project" value="InterPro"/>
</dbReference>
<dbReference type="InterPro" id="IPR036162">
    <property type="entry name" value="Resolvase-like_N_sf"/>
</dbReference>
<feature type="domain" description="Resolvase/invertase-type recombinase catalytic" evidence="2">
    <location>
        <begin position="11"/>
        <end position="167"/>
    </location>
</feature>
<dbReference type="PANTHER" id="PTHR30461:SF23">
    <property type="entry name" value="DNA RECOMBINASE-RELATED"/>
    <property type="match status" value="1"/>
</dbReference>
<accession>A0A327Y4I4</accession>
<sequence length="540" mass="63938">MDSKLPSSVKYIYAYIRRSRQDLEREKKTDQDTLAEQRALLERILNERYQHYDWDLYEEVGSGADAIEERPVFRHIIEELQKVKPRTVAIMVKDISRLGRGSYEQMGFLEKIILEKCIYIITPFQTFDPLDDNDMEYIKFHMFFANMEYSKITRRMREARYTYAVQGRWMTGGGGIPYGYKFNSFTQRLEPDEETAWVVRKIFDYYVNHGIGYNAISTKLREEGIPTPTGKTYWKPMVIRRILRNPVYIGTVQFRTTRLRNKKKIKLEEKDWIVAENAHPPLIDKQTFEKAAEIMEENKNSPKVRLDFEPQPLAGLIVCSGCGNKMQRQYSRQYYTKKDGTQSVYDKEFLNCLACRVYMKYRTVEQEILRILQEDFINVDTEILRQRLEEMINLDKMKQKNSVNPNDRVLLIQKQLESLDGELTALRRMLRKGQITDEEYEEDRAEILKQKEEKERQLYFLQAETHKEQIEEVNVESIQQGFKTLYDLYVNSDLSKGEKNEILRGIFDYIVLEKTGKGKFNLHAYINPKIILNTISSASH</sequence>
<dbReference type="InterPro" id="IPR011109">
    <property type="entry name" value="DNA_bind_recombinase_dom"/>
</dbReference>
<reference evidence="4 5" key="1">
    <citation type="submission" date="2018-06" db="EMBL/GenBank/DDBJ databases">
        <title>Genomic Encyclopedia of Type Strains, Phase III (KMG-III): the genomes of soil and plant-associated and newly described type strains.</title>
        <authorList>
            <person name="Whitman W."/>
        </authorList>
    </citation>
    <scope>NUCLEOTIDE SEQUENCE [LARGE SCALE GENOMIC DNA]</scope>
    <source>
        <strain evidence="4 5">CGMCC 1.8979</strain>
    </source>
</reference>
<dbReference type="OrthoDB" id="65783at2"/>
<dbReference type="EMBL" id="QLMH01000027">
    <property type="protein sequence ID" value="RAK14976.1"/>
    <property type="molecule type" value="Genomic_DNA"/>
</dbReference>
<dbReference type="Gene3D" id="3.40.50.1390">
    <property type="entry name" value="Resolvase, N-terminal catalytic domain"/>
    <property type="match status" value="1"/>
</dbReference>
<evidence type="ECO:0000313" key="4">
    <source>
        <dbReference type="EMBL" id="RAK14976.1"/>
    </source>
</evidence>
<dbReference type="Proteomes" id="UP000248555">
    <property type="component" value="Unassembled WGS sequence"/>
</dbReference>
<dbReference type="InterPro" id="IPR006119">
    <property type="entry name" value="Resolv_N"/>
</dbReference>
<feature type="domain" description="Recombinase" evidence="3">
    <location>
        <begin position="177"/>
        <end position="301"/>
    </location>
</feature>
<name>A0A327Y4I4_9BACL</name>
<dbReference type="RefSeq" id="WP_111646562.1">
    <property type="nucleotide sequence ID" value="NZ_QLMH01000027.1"/>
</dbReference>
<gene>
    <name evidence="4" type="ORF">B0I26_12744</name>
</gene>
<comment type="caution">
    <text evidence="4">The sequence shown here is derived from an EMBL/GenBank/DDBJ whole genome shotgun (WGS) entry which is preliminary data.</text>
</comment>
<evidence type="ECO:0000259" key="3">
    <source>
        <dbReference type="PROSITE" id="PS51737"/>
    </source>
</evidence>
<evidence type="ECO:0000313" key="5">
    <source>
        <dbReference type="Proteomes" id="UP000248555"/>
    </source>
</evidence>
<proteinExistence type="predicted"/>
<dbReference type="GO" id="GO:0000150">
    <property type="term" value="F:DNA strand exchange activity"/>
    <property type="evidence" value="ECO:0007669"/>
    <property type="project" value="InterPro"/>
</dbReference>
<dbReference type="PROSITE" id="PS51737">
    <property type="entry name" value="RECOMBINASE_DNA_BIND"/>
    <property type="match status" value="1"/>
</dbReference>